<proteinExistence type="predicted"/>
<name>A0A183PIJ7_9TREM</name>
<protein>
    <submittedName>
        <fullName evidence="1">Uncharacterized protein</fullName>
    </submittedName>
</protein>
<dbReference type="AlphaFoldDB" id="A0A183PIJ7"/>
<reference evidence="1 2" key="1">
    <citation type="submission" date="2018-11" db="EMBL/GenBank/DDBJ databases">
        <authorList>
            <consortium name="Pathogen Informatics"/>
        </authorList>
    </citation>
    <scope>NUCLEOTIDE SEQUENCE [LARGE SCALE GENOMIC DNA]</scope>
    <source>
        <strain>Denwood</strain>
        <strain evidence="2">Zambia</strain>
    </source>
</reference>
<sequence length="105" mass="12095">MRPGYMWTSCRFSTGFSSIKRLMRKIKSGPMWVPWSQYVPISFECDLNVKSQRRSLILLINSNLLHRSTKRRRKQDFGIPISQVFLGKSTLTIVGSRLVGDESEG</sequence>
<evidence type="ECO:0000313" key="1">
    <source>
        <dbReference type="EMBL" id="VDP65126.1"/>
    </source>
</evidence>
<accession>A0A183PIJ7</accession>
<gene>
    <name evidence="1" type="ORF">SMTD_LOCUS14183</name>
</gene>
<evidence type="ECO:0000313" key="2">
    <source>
        <dbReference type="Proteomes" id="UP000269396"/>
    </source>
</evidence>
<keyword evidence="2" id="KW-1185">Reference proteome</keyword>
<organism evidence="1 2">
    <name type="scientific">Schistosoma mattheei</name>
    <dbReference type="NCBI Taxonomy" id="31246"/>
    <lineage>
        <taxon>Eukaryota</taxon>
        <taxon>Metazoa</taxon>
        <taxon>Spiralia</taxon>
        <taxon>Lophotrochozoa</taxon>
        <taxon>Platyhelminthes</taxon>
        <taxon>Trematoda</taxon>
        <taxon>Digenea</taxon>
        <taxon>Strigeidida</taxon>
        <taxon>Schistosomatoidea</taxon>
        <taxon>Schistosomatidae</taxon>
        <taxon>Schistosoma</taxon>
    </lineage>
</organism>
<dbReference type="Proteomes" id="UP000269396">
    <property type="component" value="Unassembled WGS sequence"/>
</dbReference>
<dbReference type="EMBL" id="UZAL01034354">
    <property type="protein sequence ID" value="VDP65126.1"/>
    <property type="molecule type" value="Genomic_DNA"/>
</dbReference>